<dbReference type="Gene3D" id="3.40.50.300">
    <property type="entry name" value="P-loop containing nucleotide triphosphate hydrolases"/>
    <property type="match status" value="1"/>
</dbReference>
<dbReference type="GO" id="GO:0016020">
    <property type="term" value="C:membrane"/>
    <property type="evidence" value="ECO:0007669"/>
    <property type="project" value="InterPro"/>
</dbReference>
<name>A0A8H3VKV9_VENIN</name>
<evidence type="ECO:0000313" key="7">
    <source>
        <dbReference type="Proteomes" id="UP000447873"/>
    </source>
</evidence>
<evidence type="ECO:0000313" key="4">
    <source>
        <dbReference type="EMBL" id="KAE9964463.1"/>
    </source>
</evidence>
<dbReference type="PRINTS" id="PR00449">
    <property type="entry name" value="RASTRNSFRMNG"/>
</dbReference>
<dbReference type="GO" id="GO:0003924">
    <property type="term" value="F:GTPase activity"/>
    <property type="evidence" value="ECO:0007669"/>
    <property type="project" value="InterPro"/>
</dbReference>
<dbReference type="SMART" id="SM00175">
    <property type="entry name" value="RAB"/>
    <property type="match status" value="1"/>
</dbReference>
<keyword evidence="8" id="KW-1185">Reference proteome</keyword>
<evidence type="ECO:0000256" key="2">
    <source>
        <dbReference type="ARBA" id="ARBA00023134"/>
    </source>
</evidence>
<keyword evidence="1" id="KW-0547">Nucleotide-binding</keyword>
<proteinExistence type="predicted"/>
<feature type="compositionally biased region" description="Low complexity" evidence="3">
    <location>
        <begin position="300"/>
        <end position="327"/>
    </location>
</feature>
<evidence type="ECO:0000313" key="5">
    <source>
        <dbReference type="EMBL" id="KAE9974259.1"/>
    </source>
</evidence>
<feature type="compositionally biased region" description="Basic and acidic residues" evidence="3">
    <location>
        <begin position="599"/>
        <end position="611"/>
    </location>
</feature>
<dbReference type="AlphaFoldDB" id="A0A8H3VKV9"/>
<comment type="caution">
    <text evidence="6">The sequence shown here is derived from an EMBL/GenBank/DDBJ whole genome shotgun (WGS) entry which is preliminary data.</text>
</comment>
<feature type="region of interest" description="Disordered" evidence="3">
    <location>
        <begin position="562"/>
        <end position="799"/>
    </location>
</feature>
<dbReference type="EMBL" id="WNWR01000146">
    <property type="protein sequence ID" value="KAE9990226.1"/>
    <property type="molecule type" value="Genomic_DNA"/>
</dbReference>
<feature type="compositionally biased region" description="Basic and acidic residues" evidence="3">
    <location>
        <begin position="773"/>
        <end position="791"/>
    </location>
</feature>
<feature type="compositionally biased region" description="Low complexity" evidence="3">
    <location>
        <begin position="203"/>
        <end position="212"/>
    </location>
</feature>
<feature type="compositionally biased region" description="Low complexity" evidence="3">
    <location>
        <begin position="682"/>
        <end position="691"/>
    </location>
</feature>
<feature type="region of interest" description="Disordered" evidence="3">
    <location>
        <begin position="385"/>
        <end position="534"/>
    </location>
</feature>
<dbReference type="GO" id="GO:0005525">
    <property type="term" value="F:GTP binding"/>
    <property type="evidence" value="ECO:0007669"/>
    <property type="project" value="UniProtKB-KW"/>
</dbReference>
<dbReference type="PANTHER" id="PTHR24070">
    <property type="entry name" value="RAS, DI-RAS, AND RHEB FAMILY MEMBERS OF SMALL GTPASE SUPERFAMILY"/>
    <property type="match status" value="1"/>
</dbReference>
<dbReference type="Proteomes" id="UP000447873">
    <property type="component" value="Unassembled WGS sequence"/>
</dbReference>
<dbReference type="InterPro" id="IPR020849">
    <property type="entry name" value="Small_GTPase_Ras-type"/>
</dbReference>
<evidence type="ECO:0000313" key="6">
    <source>
        <dbReference type="EMBL" id="KAE9990226.1"/>
    </source>
</evidence>
<feature type="compositionally biased region" description="Polar residues" evidence="3">
    <location>
        <begin position="659"/>
        <end position="671"/>
    </location>
</feature>
<dbReference type="GO" id="GO:0007165">
    <property type="term" value="P:signal transduction"/>
    <property type="evidence" value="ECO:0007669"/>
    <property type="project" value="InterPro"/>
</dbReference>
<evidence type="ECO:0000313" key="8">
    <source>
        <dbReference type="Proteomes" id="UP000490939"/>
    </source>
</evidence>
<dbReference type="Pfam" id="PF00071">
    <property type="entry name" value="Ras"/>
    <property type="match status" value="1"/>
</dbReference>
<dbReference type="PROSITE" id="PS51421">
    <property type="entry name" value="RAS"/>
    <property type="match status" value="1"/>
</dbReference>
<reference evidence="6 8" key="1">
    <citation type="submission" date="2019-07" db="EMBL/GenBank/DDBJ databases">
        <title>Venturia inaequalis Genome Resource.</title>
        <authorList>
            <person name="Lichtner F.J."/>
        </authorList>
    </citation>
    <scope>NUCLEOTIDE SEQUENCE [LARGE SCALE GENOMIC DNA]</scope>
    <source>
        <strain evidence="4 7">120213</strain>
        <strain evidence="5">Bline_iso_100314</strain>
        <strain evidence="6 8">DMI_063113</strain>
    </source>
</reference>
<feature type="compositionally biased region" description="Basic and acidic residues" evidence="3">
    <location>
        <begin position="484"/>
        <end position="534"/>
    </location>
</feature>
<dbReference type="SMART" id="SM00173">
    <property type="entry name" value="RAS"/>
    <property type="match status" value="1"/>
</dbReference>
<dbReference type="InterPro" id="IPR027417">
    <property type="entry name" value="P-loop_NTPase"/>
</dbReference>
<feature type="compositionally biased region" description="Basic and acidic residues" evidence="3">
    <location>
        <begin position="732"/>
        <end position="744"/>
    </location>
</feature>
<dbReference type="EMBL" id="WNWS01000686">
    <property type="protein sequence ID" value="KAE9964463.1"/>
    <property type="molecule type" value="Genomic_DNA"/>
</dbReference>
<gene>
    <name evidence="5" type="ORF">BLS_003226</name>
    <name evidence="6" type="ORF">EG327_001653</name>
    <name evidence="4" type="ORF">EG328_010427</name>
</gene>
<feature type="compositionally biased region" description="Basic and acidic residues" evidence="3">
    <location>
        <begin position="572"/>
        <end position="588"/>
    </location>
</feature>
<dbReference type="SUPFAM" id="SSF52540">
    <property type="entry name" value="P-loop containing nucleoside triphosphate hydrolases"/>
    <property type="match status" value="1"/>
</dbReference>
<accession>A0A8H3VKV9</accession>
<dbReference type="PROSITE" id="PS51419">
    <property type="entry name" value="RAB"/>
    <property type="match status" value="1"/>
</dbReference>
<feature type="compositionally biased region" description="Polar residues" evidence="3">
    <location>
        <begin position="242"/>
        <end position="259"/>
    </location>
</feature>
<feature type="compositionally biased region" description="Low complexity" evidence="3">
    <location>
        <begin position="612"/>
        <end position="637"/>
    </location>
</feature>
<feature type="compositionally biased region" description="Acidic residues" evidence="3">
    <location>
        <begin position="285"/>
        <end position="294"/>
    </location>
</feature>
<feature type="compositionally biased region" description="Polar residues" evidence="3">
    <location>
        <begin position="385"/>
        <end position="403"/>
    </location>
</feature>
<dbReference type="EMBL" id="WNWQ01000211">
    <property type="protein sequence ID" value="KAE9974259.1"/>
    <property type="molecule type" value="Genomic_DNA"/>
</dbReference>
<dbReference type="Proteomes" id="UP000490939">
    <property type="component" value="Unassembled WGS sequence"/>
</dbReference>
<organism evidence="6 8">
    <name type="scientific">Venturia inaequalis</name>
    <name type="common">Apple scab fungus</name>
    <dbReference type="NCBI Taxonomy" id="5025"/>
    <lineage>
        <taxon>Eukaryota</taxon>
        <taxon>Fungi</taxon>
        <taxon>Dikarya</taxon>
        <taxon>Ascomycota</taxon>
        <taxon>Pezizomycotina</taxon>
        <taxon>Dothideomycetes</taxon>
        <taxon>Pleosporomycetidae</taxon>
        <taxon>Venturiales</taxon>
        <taxon>Venturiaceae</taxon>
        <taxon>Venturia</taxon>
    </lineage>
</organism>
<feature type="compositionally biased region" description="Polar residues" evidence="3">
    <location>
        <begin position="432"/>
        <end position="443"/>
    </location>
</feature>
<feature type="compositionally biased region" description="Polar residues" evidence="3">
    <location>
        <begin position="469"/>
        <end position="483"/>
    </location>
</feature>
<dbReference type="OrthoDB" id="3940145at2759"/>
<dbReference type="InterPro" id="IPR001806">
    <property type="entry name" value="Small_GTPase"/>
</dbReference>
<protein>
    <submittedName>
        <fullName evidence="6">Uncharacterized protein</fullName>
    </submittedName>
</protein>
<feature type="region of interest" description="Disordered" evidence="3">
    <location>
        <begin position="203"/>
        <end position="335"/>
    </location>
</feature>
<dbReference type="Proteomes" id="UP000433883">
    <property type="component" value="Unassembled WGS sequence"/>
</dbReference>
<sequence length="799" mass="90471">MQPFVPPVVQQSTGRKHLSYSMLIAGVQGAGKYSLHHQFVYACFPSIRDPFFDSETPQMLWKSDNDKFAFQIQPKRMDIARPESVSQPQHFYPATRLPVDLYRFTDANGMILVFNIDSRSSFDALEQFINARRQDVGSKTVEPKVLCLVGNKLDKSRDKRKILCLEGEALALKLECQYVECSAKDQKGLDKLKSAMIKAMETQRSQLQYTQQQRERVEKGSRILQHKNSFMRRLHGSRSDTPRNAPSNEPSSSQQMTSNQRHRSFASSGRYKGGLVASSLSLEDRIEEEDEETESDGRSRSSSQQSSNTSTTSKQSSITITPPSNTSGARPSHTHRLTTEKLPLAAAVSLSPVCEQPSELVQSLSDLALSTPPVLHEKTFDGLKTTTPAHVSDSGNLLQSQSPPKEEGQPDFVPTVSQESSPVIPRGPSPQFVFNTQSTSQPRDPSPEVVDKVQTTNSQNPIEPAKPSQLPQLETSQPTLSTTQEKRKLDEERAKLEEEKEKLRQEMQELQEHQARLEDRRRGDIERRQIEAERRKIVEARKLIEEERQNLKEARRLIEEEEEQWNYQQNRSSDEAQADHSPTLDEKFGGIFPGLESQEDAKHEESRRYHQEQFQQEQQQDLQLRSSTSSPTSVYSVQRDYFPLQKAAISSEDKHHSLRSNAPAASTSPQKNPKELQRRSSLRTTRSAPRSEPVTEKTKAQHSPPLSPDITQTLRRFLGKKESKKPNTNPNDQRETMKVLRDELGIAMPQIPATDPPPRSPKSLLLPPGTKIQSKESVTRTEKVDAEEKPKSIFPSKYI</sequence>
<evidence type="ECO:0000256" key="3">
    <source>
        <dbReference type="SAM" id="MobiDB-lite"/>
    </source>
</evidence>
<evidence type="ECO:0000256" key="1">
    <source>
        <dbReference type="ARBA" id="ARBA00022741"/>
    </source>
</evidence>
<keyword evidence="2" id="KW-0342">GTP-binding</keyword>